<evidence type="ECO:0000313" key="2">
    <source>
        <dbReference type="EMBL" id="VDK80767.1"/>
    </source>
</evidence>
<dbReference type="OrthoDB" id="367221at2759"/>
<feature type="region of interest" description="Disordered" evidence="1">
    <location>
        <begin position="28"/>
        <end position="63"/>
    </location>
</feature>
<evidence type="ECO:0000256" key="1">
    <source>
        <dbReference type="SAM" id="MobiDB-lite"/>
    </source>
</evidence>
<accession>A0A3P6T6L9</accession>
<reference evidence="2 3" key="1">
    <citation type="submission" date="2018-11" db="EMBL/GenBank/DDBJ databases">
        <authorList>
            <consortium name="Pathogen Informatics"/>
        </authorList>
    </citation>
    <scope>NUCLEOTIDE SEQUENCE [LARGE SCALE GENOMIC DNA]</scope>
</reference>
<evidence type="ECO:0000313" key="3">
    <source>
        <dbReference type="Proteomes" id="UP000271889"/>
    </source>
</evidence>
<keyword evidence="3" id="KW-1185">Reference proteome</keyword>
<dbReference type="EMBL" id="UYRV01027308">
    <property type="protein sequence ID" value="VDK80767.1"/>
    <property type="molecule type" value="Genomic_DNA"/>
</dbReference>
<dbReference type="AlphaFoldDB" id="A0A3P6T6L9"/>
<feature type="compositionally biased region" description="Basic and acidic residues" evidence="1">
    <location>
        <begin position="28"/>
        <end position="42"/>
    </location>
</feature>
<name>A0A3P6T6L9_CYLGO</name>
<proteinExistence type="predicted"/>
<protein>
    <submittedName>
        <fullName evidence="2">Uncharacterized protein</fullName>
    </submittedName>
</protein>
<organism evidence="2 3">
    <name type="scientific">Cylicostephanus goldi</name>
    <name type="common">Nematode worm</name>
    <dbReference type="NCBI Taxonomy" id="71465"/>
    <lineage>
        <taxon>Eukaryota</taxon>
        <taxon>Metazoa</taxon>
        <taxon>Ecdysozoa</taxon>
        <taxon>Nematoda</taxon>
        <taxon>Chromadorea</taxon>
        <taxon>Rhabditida</taxon>
        <taxon>Rhabditina</taxon>
        <taxon>Rhabditomorpha</taxon>
        <taxon>Strongyloidea</taxon>
        <taxon>Strongylidae</taxon>
        <taxon>Cylicostephanus</taxon>
    </lineage>
</organism>
<dbReference type="Proteomes" id="UP000271889">
    <property type="component" value="Unassembled WGS sequence"/>
</dbReference>
<sequence>MVQLVRKTMMVGAMPNYYAKRKYSMRPKEDKLEKPDDVKEVAADANGTNEAVEKKEEPTAAES</sequence>
<gene>
    <name evidence="2" type="ORF">CGOC_LOCUS7751</name>
</gene>
<feature type="compositionally biased region" description="Basic and acidic residues" evidence="1">
    <location>
        <begin position="51"/>
        <end position="63"/>
    </location>
</feature>